<evidence type="ECO:0000313" key="4">
    <source>
        <dbReference type="EMBL" id="KIR81077.1"/>
    </source>
</evidence>
<sequence length="279" mass="30994">MREVLRDHNTSHHNDGETSSPLDTPITISEKPILPPSIIDSEWKLVSQMRADQELLKSRGLAPYKSLSLAWDHLAVRGVGAPDNIEYGSSMALFLAPRLRRKYHKKTALLSAARSMPTPKKDEPGLRKGERYLLKNFSGVVKSGEMMLVLGLPGSGCSTFLKVLAGHRDGYAGAEGDVKYGSLLPGKDFRPYKSEVIFISEEDLHDPNLLVGHTMDFALRMCTPSRDSRLPENQAGNAMGRNEYQDRTKEEMRSEIAKLIGHSTFPPPPMEKSLHVVGF</sequence>
<evidence type="ECO:0000256" key="2">
    <source>
        <dbReference type="SAM" id="MobiDB-lite"/>
    </source>
</evidence>
<dbReference type="SUPFAM" id="SSF52540">
    <property type="entry name" value="P-loop containing nucleoside triphosphate hydrolases"/>
    <property type="match status" value="1"/>
</dbReference>
<dbReference type="InterPro" id="IPR027417">
    <property type="entry name" value="P-loop_NTPase"/>
</dbReference>
<reference evidence="4 5" key="1">
    <citation type="submission" date="2015-01" db="EMBL/GenBank/DDBJ databases">
        <title>The Genome Sequence of Cryptococcus gattii EJB2.</title>
        <authorList>
            <consortium name="The Broad Institute Genomics Platform"/>
            <person name="Cuomo C."/>
            <person name="Litvintseva A."/>
            <person name="Chen Y."/>
            <person name="Heitman J."/>
            <person name="Sun S."/>
            <person name="Springer D."/>
            <person name="Dromer F."/>
            <person name="Young S."/>
            <person name="Zeng Q."/>
            <person name="Gargeya S."/>
            <person name="Abouelleil A."/>
            <person name="Alvarado L."/>
            <person name="Chapman S.B."/>
            <person name="Gainer-Dewar J."/>
            <person name="Goldberg J."/>
            <person name="Griggs A."/>
            <person name="Gujja S."/>
            <person name="Hansen M."/>
            <person name="Howarth C."/>
            <person name="Imamovic A."/>
            <person name="Larimer J."/>
            <person name="Murphy C."/>
            <person name="Naylor J."/>
            <person name="Pearson M."/>
            <person name="Priest M."/>
            <person name="Roberts A."/>
            <person name="Saif S."/>
            <person name="Shea T."/>
            <person name="Sykes S."/>
            <person name="Wortman J."/>
            <person name="Nusbaum C."/>
            <person name="Birren B."/>
        </authorList>
    </citation>
    <scope>NUCLEOTIDE SEQUENCE [LARGE SCALE GENOMIC DNA]</scope>
    <source>
        <strain evidence="4 5">EJB2</strain>
    </source>
</reference>
<feature type="region of interest" description="Disordered" evidence="2">
    <location>
        <begin position="1"/>
        <end position="26"/>
    </location>
</feature>
<organism evidence="4 5">
    <name type="scientific">Cryptococcus gattii EJB2</name>
    <dbReference type="NCBI Taxonomy" id="1296103"/>
    <lineage>
        <taxon>Eukaryota</taxon>
        <taxon>Fungi</taxon>
        <taxon>Dikarya</taxon>
        <taxon>Basidiomycota</taxon>
        <taxon>Agaricomycotina</taxon>
        <taxon>Tremellomycetes</taxon>
        <taxon>Tremellales</taxon>
        <taxon>Cryptococcaceae</taxon>
        <taxon>Cryptococcus</taxon>
        <taxon>Cryptococcus gattii species complex</taxon>
    </lineage>
</organism>
<dbReference type="Gene3D" id="3.40.50.300">
    <property type="entry name" value="P-loop containing nucleotide triphosphate hydrolases"/>
    <property type="match status" value="1"/>
</dbReference>
<dbReference type="PANTHER" id="PTHR19241">
    <property type="entry name" value="ATP-BINDING CASSETTE TRANSPORTER"/>
    <property type="match status" value="1"/>
</dbReference>
<dbReference type="InterPro" id="IPR003439">
    <property type="entry name" value="ABC_transporter-like_ATP-bd"/>
</dbReference>
<protein>
    <recommendedName>
        <fullName evidence="3">ABC transporter domain-containing protein</fullName>
    </recommendedName>
</protein>
<accession>A0ABR5BZN5</accession>
<dbReference type="Pfam" id="PF00005">
    <property type="entry name" value="ABC_tran"/>
    <property type="match status" value="1"/>
</dbReference>
<evidence type="ECO:0000256" key="1">
    <source>
        <dbReference type="ARBA" id="ARBA00022448"/>
    </source>
</evidence>
<gene>
    <name evidence="4" type="ORF">I306_01790</name>
</gene>
<feature type="region of interest" description="Disordered" evidence="2">
    <location>
        <begin position="227"/>
        <end position="247"/>
    </location>
</feature>
<proteinExistence type="predicted"/>
<dbReference type="EMBL" id="KN848615">
    <property type="protein sequence ID" value="KIR81077.1"/>
    <property type="molecule type" value="Genomic_DNA"/>
</dbReference>
<evidence type="ECO:0000313" key="5">
    <source>
        <dbReference type="Proteomes" id="UP000054272"/>
    </source>
</evidence>
<name>A0ABR5BZN5_9TREE</name>
<feature type="compositionally biased region" description="Basic and acidic residues" evidence="2">
    <location>
        <begin position="1"/>
        <end position="16"/>
    </location>
</feature>
<feature type="domain" description="ABC transporter" evidence="3">
    <location>
        <begin position="134"/>
        <end position="253"/>
    </location>
</feature>
<dbReference type="Proteomes" id="UP000054272">
    <property type="component" value="Unassembled WGS sequence"/>
</dbReference>
<keyword evidence="5" id="KW-1185">Reference proteome</keyword>
<keyword evidence="1" id="KW-0813">Transport</keyword>
<evidence type="ECO:0000259" key="3">
    <source>
        <dbReference type="Pfam" id="PF00005"/>
    </source>
</evidence>